<keyword evidence="4 7" id="KW-0574">Periplasm</keyword>
<dbReference type="InterPro" id="IPR018950">
    <property type="entry name" value="DiS-bond_isomerase_DsbC/G_N"/>
</dbReference>
<organism evidence="11 12">
    <name type="scientific">Croceicoccus naphthovorans</name>
    <dbReference type="NCBI Taxonomy" id="1348774"/>
    <lineage>
        <taxon>Bacteria</taxon>
        <taxon>Pseudomonadati</taxon>
        <taxon>Pseudomonadota</taxon>
        <taxon>Alphaproteobacteria</taxon>
        <taxon>Sphingomonadales</taxon>
        <taxon>Erythrobacteraceae</taxon>
        <taxon>Croceicoccus</taxon>
    </lineage>
</organism>
<keyword evidence="6 7" id="KW-0676">Redox-active center</keyword>
<keyword evidence="3 7" id="KW-0732">Signal</keyword>
<sequence length="300" mass="32163">MTFHFADLKRLKPTKRAVKRLAWPLAAMALGSGASLVWANSEGGERRPSEADVAVASLLKERLPRTAVSRVNCQVVDGVCEVTAGSQLFYVDRTARYLMIGRVYDMQTRQDLTAVRLLEVNPDLLVGGAAGSRREAETTQASARGLNTSAAREASAQGAPRTMSLAQLPGAGGIVWGNPAGKTVTVFSDFRCGYCRALSAELEAMNVRVIERPISVLGSRDLANQVFCARNRPRAVKAAYAGAPITDSKPCDTSALDANERFAREAGIAGTPVIVRSDGAVIEGYRPRAVLETWLKAVRS</sequence>
<dbReference type="InterPro" id="IPR033954">
    <property type="entry name" value="DiS-bond_Isoase_DsbC/G"/>
</dbReference>
<dbReference type="Pfam" id="PF13098">
    <property type="entry name" value="Thioredoxin_2"/>
    <property type="match status" value="1"/>
</dbReference>
<name>A0A0G3XNL8_9SPHN</name>
<reference evidence="11 12" key="1">
    <citation type="submission" date="2015-06" db="EMBL/GenBank/DDBJ databases">
        <authorList>
            <person name="Zeng Y."/>
            <person name="Huang Y."/>
        </authorList>
    </citation>
    <scope>NUCLEOTIDE SEQUENCE [LARGE SCALE GENOMIC DNA]</scope>
    <source>
        <strain evidence="11 12">PQ-2</strain>
        <plasmid evidence="12">Plasmid p1</plasmid>
    </source>
</reference>
<dbReference type="GO" id="GO:0042597">
    <property type="term" value="C:periplasmic space"/>
    <property type="evidence" value="ECO:0007669"/>
    <property type="project" value="UniProtKB-SubCell"/>
</dbReference>
<dbReference type="Gene3D" id="3.40.30.10">
    <property type="entry name" value="Glutaredoxin"/>
    <property type="match status" value="1"/>
</dbReference>
<feature type="domain" description="Disulphide bond isomerase DsbC/G N-terminal" evidence="9">
    <location>
        <begin position="51"/>
        <end position="114"/>
    </location>
</feature>
<dbReference type="AlphaFoldDB" id="A0A0G3XNL8"/>
<geneLocation type="plasmid" evidence="11 12">
    <name>p1</name>
</geneLocation>
<gene>
    <name evidence="11" type="ORF">AB433_17785</name>
</gene>
<accession>A0A0G3XNL8</accession>
<protein>
    <recommendedName>
        <fullName evidence="7">Thiol:disulfide interchange protein</fullName>
    </recommendedName>
</protein>
<comment type="similarity">
    <text evidence="2 7">Belongs to the thioredoxin family. DsbC subfamily.</text>
</comment>
<proteinExistence type="inferred from homology"/>
<evidence type="ECO:0000256" key="6">
    <source>
        <dbReference type="ARBA" id="ARBA00023284"/>
    </source>
</evidence>
<dbReference type="RefSeq" id="WP_037486392.1">
    <property type="nucleotide sequence ID" value="NZ_CP011771.1"/>
</dbReference>
<dbReference type="Gene3D" id="3.10.450.70">
    <property type="entry name" value="Disulphide bond isomerase, DsbC/G, N-terminal"/>
    <property type="match status" value="1"/>
</dbReference>
<keyword evidence="11" id="KW-0614">Plasmid</keyword>
<evidence type="ECO:0000256" key="7">
    <source>
        <dbReference type="RuleBase" id="RU364038"/>
    </source>
</evidence>
<feature type="region of interest" description="Disordered" evidence="8">
    <location>
        <begin position="129"/>
        <end position="148"/>
    </location>
</feature>
<dbReference type="InterPro" id="IPR012336">
    <property type="entry name" value="Thioredoxin-like_fold"/>
</dbReference>
<dbReference type="InterPro" id="IPR009094">
    <property type="entry name" value="DiS-bond_isomerase_DsbC/G_N_sf"/>
</dbReference>
<evidence type="ECO:0000259" key="10">
    <source>
        <dbReference type="Pfam" id="PF13098"/>
    </source>
</evidence>
<dbReference type="SUPFAM" id="SSF52833">
    <property type="entry name" value="Thioredoxin-like"/>
    <property type="match status" value="1"/>
</dbReference>
<evidence type="ECO:0000256" key="1">
    <source>
        <dbReference type="ARBA" id="ARBA00004418"/>
    </source>
</evidence>
<dbReference type="OrthoDB" id="12976at2"/>
<evidence type="ECO:0000313" key="12">
    <source>
        <dbReference type="Proteomes" id="UP000035287"/>
    </source>
</evidence>
<feature type="chain" id="PRO_5010005537" description="Thiol:disulfide interchange protein" evidence="7">
    <location>
        <begin position="40"/>
        <end position="300"/>
    </location>
</feature>
<feature type="signal peptide" evidence="7">
    <location>
        <begin position="1"/>
        <end position="39"/>
    </location>
</feature>
<dbReference type="SUPFAM" id="SSF54423">
    <property type="entry name" value="DsbC/DsbG N-terminal domain-like"/>
    <property type="match status" value="1"/>
</dbReference>
<dbReference type="InterPro" id="IPR036249">
    <property type="entry name" value="Thioredoxin-like_sf"/>
</dbReference>
<comment type="function">
    <text evidence="7">Required for disulfide bond formation in some periplasmic proteins. Acts by transferring its disulfide bond to other proteins and is reduced in the process.</text>
</comment>
<evidence type="ECO:0000256" key="5">
    <source>
        <dbReference type="ARBA" id="ARBA00023157"/>
    </source>
</evidence>
<dbReference type="EMBL" id="CP011771">
    <property type="protein sequence ID" value="AKM12143.1"/>
    <property type="molecule type" value="Genomic_DNA"/>
</dbReference>
<dbReference type="PATRIC" id="fig|1348774.3.peg.3747"/>
<dbReference type="InterPro" id="IPR051470">
    <property type="entry name" value="Thiol:disulfide_interchange"/>
</dbReference>
<evidence type="ECO:0000256" key="3">
    <source>
        <dbReference type="ARBA" id="ARBA00022729"/>
    </source>
</evidence>
<evidence type="ECO:0000256" key="8">
    <source>
        <dbReference type="SAM" id="MobiDB-lite"/>
    </source>
</evidence>
<evidence type="ECO:0000256" key="2">
    <source>
        <dbReference type="ARBA" id="ARBA00009813"/>
    </source>
</evidence>
<dbReference type="PANTHER" id="PTHR35272:SF3">
    <property type="entry name" value="THIOL:DISULFIDE INTERCHANGE PROTEIN DSBC"/>
    <property type="match status" value="1"/>
</dbReference>
<keyword evidence="5" id="KW-1015">Disulfide bond</keyword>
<dbReference type="Proteomes" id="UP000035287">
    <property type="component" value="Plasmid p1"/>
</dbReference>
<comment type="subcellular location">
    <subcellularLocation>
        <location evidence="1 7">Periplasm</location>
    </subcellularLocation>
</comment>
<evidence type="ECO:0000313" key="11">
    <source>
        <dbReference type="EMBL" id="AKM12143.1"/>
    </source>
</evidence>
<evidence type="ECO:0000256" key="4">
    <source>
        <dbReference type="ARBA" id="ARBA00022764"/>
    </source>
</evidence>
<keyword evidence="12" id="KW-1185">Reference proteome</keyword>
<dbReference type="CDD" id="cd03020">
    <property type="entry name" value="DsbA_DsbC_DsbG"/>
    <property type="match status" value="1"/>
</dbReference>
<feature type="domain" description="Thioredoxin-like fold" evidence="10">
    <location>
        <begin position="182"/>
        <end position="295"/>
    </location>
</feature>
<evidence type="ECO:0000259" key="9">
    <source>
        <dbReference type="Pfam" id="PF10411"/>
    </source>
</evidence>
<feature type="compositionally biased region" description="Polar residues" evidence="8">
    <location>
        <begin position="138"/>
        <end position="148"/>
    </location>
</feature>
<dbReference type="KEGG" id="cna:AB433_17785"/>
<dbReference type="PANTHER" id="PTHR35272">
    <property type="entry name" value="THIOL:DISULFIDE INTERCHANGE PROTEIN DSBC-RELATED"/>
    <property type="match status" value="1"/>
</dbReference>
<dbReference type="Pfam" id="PF10411">
    <property type="entry name" value="DsbC_N"/>
    <property type="match status" value="1"/>
</dbReference>